<reference evidence="1 2" key="1">
    <citation type="submission" date="2020-06" db="EMBL/GenBank/DDBJ databases">
        <title>Actinomadura xiongansis sp. nov., isolated from soil of Baiyangdian.</title>
        <authorList>
            <person name="Zhang X."/>
        </authorList>
    </citation>
    <scope>NUCLEOTIDE SEQUENCE [LARGE SCALE GENOMIC DNA]</scope>
    <source>
        <strain evidence="1 2">HBUM206468</strain>
    </source>
</reference>
<evidence type="ECO:0000313" key="2">
    <source>
        <dbReference type="Proteomes" id="UP000805614"/>
    </source>
</evidence>
<organism evidence="1 2">
    <name type="scientific">Actinomadura alba</name>
    <dbReference type="NCBI Taxonomy" id="406431"/>
    <lineage>
        <taxon>Bacteria</taxon>
        <taxon>Bacillati</taxon>
        <taxon>Actinomycetota</taxon>
        <taxon>Actinomycetes</taxon>
        <taxon>Streptosporangiales</taxon>
        <taxon>Thermomonosporaceae</taxon>
        <taxon>Actinomadura</taxon>
    </lineage>
</organism>
<accession>A0ABR7LKB8</accession>
<gene>
    <name evidence="1" type="ORF">HKK74_05905</name>
</gene>
<sequence>MIALTTTIGGLSFVAYLANLWVFQRATRHDPLTPSAQTSQGLLARRYVGVYVRRP</sequence>
<evidence type="ECO:0000313" key="1">
    <source>
        <dbReference type="EMBL" id="MBC6465029.1"/>
    </source>
</evidence>
<dbReference type="EMBL" id="JABVEC010000003">
    <property type="protein sequence ID" value="MBC6465029.1"/>
    <property type="molecule type" value="Genomic_DNA"/>
</dbReference>
<keyword evidence="2" id="KW-1185">Reference proteome</keyword>
<comment type="caution">
    <text evidence="1">The sequence shown here is derived from an EMBL/GenBank/DDBJ whole genome shotgun (WGS) entry which is preliminary data.</text>
</comment>
<name>A0ABR7LKB8_9ACTN</name>
<dbReference type="RefSeq" id="WP_187242050.1">
    <property type="nucleotide sequence ID" value="NZ_BAAAOK010000017.1"/>
</dbReference>
<protein>
    <submittedName>
        <fullName evidence="1">Uncharacterized protein</fullName>
    </submittedName>
</protein>
<dbReference type="Proteomes" id="UP000805614">
    <property type="component" value="Unassembled WGS sequence"/>
</dbReference>
<proteinExistence type="predicted"/>